<organism evidence="1 2">
    <name type="scientific">Algoriella xinjiangensis</name>
    <dbReference type="NCBI Taxonomy" id="684065"/>
    <lineage>
        <taxon>Bacteria</taxon>
        <taxon>Pseudomonadati</taxon>
        <taxon>Bacteroidota</taxon>
        <taxon>Flavobacteriia</taxon>
        <taxon>Flavobacteriales</taxon>
        <taxon>Weeksellaceae</taxon>
        <taxon>Algoriella</taxon>
    </lineage>
</organism>
<name>A0A1I4SCM9_9FLAO</name>
<keyword evidence="2" id="KW-1185">Reference proteome</keyword>
<dbReference type="OrthoDB" id="1027207at2"/>
<dbReference type="RefSeq" id="WP_092905559.1">
    <property type="nucleotide sequence ID" value="NZ_FOUZ01000001.1"/>
</dbReference>
<evidence type="ECO:0000313" key="1">
    <source>
        <dbReference type="EMBL" id="SFM62043.1"/>
    </source>
</evidence>
<dbReference type="STRING" id="684065.SAMN05421738_101145"/>
<accession>A0A1I4SCM9</accession>
<dbReference type="EMBL" id="FOUZ01000001">
    <property type="protein sequence ID" value="SFM62043.1"/>
    <property type="molecule type" value="Genomic_DNA"/>
</dbReference>
<reference evidence="2" key="1">
    <citation type="submission" date="2016-10" db="EMBL/GenBank/DDBJ databases">
        <authorList>
            <person name="Varghese N."/>
            <person name="Submissions S."/>
        </authorList>
    </citation>
    <scope>NUCLEOTIDE SEQUENCE [LARGE SCALE GENOMIC DNA]</scope>
    <source>
        <strain evidence="2">XJ109</strain>
    </source>
</reference>
<dbReference type="AlphaFoldDB" id="A0A1I4SCM9"/>
<sequence length="327" mass="37331">MKYSFLILSLFAITVTNGQTNDTILSQIKENSMAFIADKFDFAKPLNVSFTQLTPYNFTLKSKNGDLANGEINNFSQAKASINTVFLKKKKWLLGASVGYEMTNISTDVKDTKNNPINSLDNTFHYHYSSVNFTYFSKLFNKRMIYTSSVIVDGSEQHFERVKGLITGTLILKSDEKTKMLIGLVAVIDPSSQVPILPTFTYERKLNNGWTLDVLMPQRVMIKKDIAKSGRLSFGSELAKTSFYIYDINASSDKFEFRQTELNNGLIYEHLLGKSFVFTAKTGYKYIMNSRIFNKDESFKNYSYELDSDPTFYINAGISFNPFFKKK</sequence>
<evidence type="ECO:0000313" key="2">
    <source>
        <dbReference type="Proteomes" id="UP000199149"/>
    </source>
</evidence>
<proteinExistence type="predicted"/>
<gene>
    <name evidence="1" type="ORF">SAMN05421738_101145</name>
</gene>
<protein>
    <submittedName>
        <fullName evidence="1">Uncharacterized protein</fullName>
    </submittedName>
</protein>
<dbReference type="Proteomes" id="UP000199149">
    <property type="component" value="Unassembled WGS sequence"/>
</dbReference>